<feature type="domain" description="VWFA" evidence="2">
    <location>
        <begin position="360"/>
        <end position="555"/>
    </location>
</feature>
<dbReference type="InterPro" id="IPR002035">
    <property type="entry name" value="VWF_A"/>
</dbReference>
<reference evidence="3 4" key="1">
    <citation type="submission" date="2020-07" db="EMBL/GenBank/DDBJ databases">
        <title>Sequencing the genomes of 1000 actinobacteria strains.</title>
        <authorList>
            <person name="Klenk H.-P."/>
        </authorList>
    </citation>
    <scope>NUCLEOTIDE SEQUENCE [LARGE SCALE GENOMIC DNA]</scope>
    <source>
        <strain evidence="3 4">DSM 24662</strain>
    </source>
</reference>
<keyword evidence="1" id="KW-0472">Membrane</keyword>
<dbReference type="Pfam" id="PF13531">
    <property type="entry name" value="SBP_bac_11"/>
    <property type="match status" value="1"/>
</dbReference>
<evidence type="ECO:0000313" key="4">
    <source>
        <dbReference type="Proteomes" id="UP000576969"/>
    </source>
</evidence>
<evidence type="ECO:0000313" key="3">
    <source>
        <dbReference type="EMBL" id="NYE21515.1"/>
    </source>
</evidence>
<dbReference type="Proteomes" id="UP000576969">
    <property type="component" value="Unassembled WGS sequence"/>
</dbReference>
<name>A0A7Y9GTU6_9MICO</name>
<dbReference type="Gene3D" id="3.40.50.410">
    <property type="entry name" value="von Willebrand factor, type A domain"/>
    <property type="match status" value="1"/>
</dbReference>
<dbReference type="AlphaFoldDB" id="A0A7Y9GTU6"/>
<gene>
    <name evidence="3" type="ORF">BJ991_003543</name>
</gene>
<dbReference type="SMART" id="SM00327">
    <property type="entry name" value="VWA"/>
    <property type="match status" value="1"/>
</dbReference>
<evidence type="ECO:0000259" key="2">
    <source>
        <dbReference type="PROSITE" id="PS50234"/>
    </source>
</evidence>
<sequence length="562" mass="56898">MVRMQPNTDTGSIPTRAAARAAQRRRRQLVLWGVIGLLVVVLVVVLSVVFTRGAAGEPEQEPAVTGECLPSALSITADPAVAGALEAVVADLAADRSDCPEVTITTEDSAVTAAALAQGTAPGFDVWVPDSSMWPARVAGQAELTGADAPELVVGDPVATTPVVFAATDATATVLGAEAGFGSLAQRAVAPVLPDPSAVAASSAALLALQTAVGGDARTFTGLVLGLDAQGVVPTTADALAAASAATSPTVAVTTEQAVLEYSGDPALVPVYPADVKPTVTVSLVTLADASDDTLDAVDALTAAIADGGDLLAEHGLRDASGAALDSAGDGASSAVTEPADGANQAEALRTWEVLTAPSRMLALNDVSGSMSQPATADMSRIDLFGQAAVRAINSMSTDSSLAIWVFSSRRIGGQDWQEVVPFGSLGDPAHKQRTIDTANSLDSLVGGGTGLYDSVLAAVKYMRETYVPGQVNLVLLNTDGFNEEDDGLDLPGLLAELEKLRDPAKPVAVIAIGYGPDTDQAALEQIAAATDGAAYQALQPTDIGAVLVDATTQRGCRPNCG</sequence>
<accession>A0A7Y9GTU6</accession>
<protein>
    <recommendedName>
        <fullName evidence="2">VWFA domain-containing protein</fullName>
    </recommendedName>
</protein>
<feature type="transmembrane region" description="Helical" evidence="1">
    <location>
        <begin position="29"/>
        <end position="50"/>
    </location>
</feature>
<comment type="caution">
    <text evidence="3">The sequence shown here is derived from an EMBL/GenBank/DDBJ whole genome shotgun (WGS) entry which is preliminary data.</text>
</comment>
<keyword evidence="1" id="KW-0812">Transmembrane</keyword>
<dbReference type="PROSITE" id="PS50234">
    <property type="entry name" value="VWFA"/>
    <property type="match status" value="1"/>
</dbReference>
<dbReference type="InterPro" id="IPR036465">
    <property type="entry name" value="vWFA_dom_sf"/>
</dbReference>
<organism evidence="3 4">
    <name type="scientific">Microbacterium immunditiarum</name>
    <dbReference type="NCBI Taxonomy" id="337480"/>
    <lineage>
        <taxon>Bacteria</taxon>
        <taxon>Bacillati</taxon>
        <taxon>Actinomycetota</taxon>
        <taxon>Actinomycetes</taxon>
        <taxon>Micrococcales</taxon>
        <taxon>Microbacteriaceae</taxon>
        <taxon>Microbacterium</taxon>
    </lineage>
</organism>
<keyword evidence="1" id="KW-1133">Transmembrane helix</keyword>
<keyword evidence="4" id="KW-1185">Reference proteome</keyword>
<dbReference type="EMBL" id="JACCBV010000001">
    <property type="protein sequence ID" value="NYE21515.1"/>
    <property type="molecule type" value="Genomic_DNA"/>
</dbReference>
<proteinExistence type="predicted"/>
<evidence type="ECO:0000256" key="1">
    <source>
        <dbReference type="SAM" id="Phobius"/>
    </source>
</evidence>
<dbReference type="SUPFAM" id="SSF53300">
    <property type="entry name" value="vWA-like"/>
    <property type="match status" value="1"/>
</dbReference>